<feature type="transmembrane region" description="Helical" evidence="1">
    <location>
        <begin position="25"/>
        <end position="43"/>
    </location>
</feature>
<feature type="transmembrane region" description="Helical" evidence="1">
    <location>
        <begin position="91"/>
        <end position="113"/>
    </location>
</feature>
<keyword evidence="1" id="KW-0472">Membrane</keyword>
<sequence length="268" mass="30458">MLMIESGEEGTRLDFDDRPAIKGEWILLAFLLFFPLGLILAAIRLRKHRDLSYQKVLEWKNAAVTLFILFGFSTLPLLRTLAFAIQEERFWVFYVSLFAVILFLLLPGLFMLWKSGQKREQLFTLYDHYRHIVATEGITSIQTIAEMTKQRPTVVANDLRRLIYLGAFQDAFVDMHSMTIVINRPAMDLSSRRTAAVEELEGLTKELKGAYKELLNEYMKTTSSSKTAEKPLPKKVECPGCGSSTLLQPGESKACPYCDSPLTYPKSG</sequence>
<evidence type="ECO:0000256" key="1">
    <source>
        <dbReference type="SAM" id="Phobius"/>
    </source>
</evidence>
<reference evidence="3" key="1">
    <citation type="submission" date="2016-01" db="EMBL/GenBank/DDBJ databases">
        <title>Draft genome of Chromobacterium sp. F49.</title>
        <authorList>
            <person name="Hong K.W."/>
        </authorList>
    </citation>
    <scope>NUCLEOTIDE SEQUENCE [LARGE SCALE GENOMIC DNA]</scope>
    <source>
        <strain evidence="3">M63</strain>
    </source>
</reference>
<evidence type="ECO:0000313" key="3">
    <source>
        <dbReference type="Proteomes" id="UP000076563"/>
    </source>
</evidence>
<proteinExistence type="predicted"/>
<feature type="transmembrane region" description="Helical" evidence="1">
    <location>
        <begin position="64"/>
        <end position="85"/>
    </location>
</feature>
<gene>
    <name evidence="2" type="ORF">AV654_01230</name>
</gene>
<evidence type="ECO:0000313" key="2">
    <source>
        <dbReference type="EMBL" id="KZE81147.1"/>
    </source>
</evidence>
<dbReference type="EMBL" id="LQRA01000044">
    <property type="protein sequence ID" value="KZE81147.1"/>
    <property type="molecule type" value="Genomic_DNA"/>
</dbReference>
<dbReference type="AlphaFoldDB" id="A0A163Z6T4"/>
<organism evidence="2 3">
    <name type="scientific">Paenibacillus elgii</name>
    <dbReference type="NCBI Taxonomy" id="189691"/>
    <lineage>
        <taxon>Bacteria</taxon>
        <taxon>Bacillati</taxon>
        <taxon>Bacillota</taxon>
        <taxon>Bacilli</taxon>
        <taxon>Bacillales</taxon>
        <taxon>Paenibacillaceae</taxon>
        <taxon>Paenibacillus</taxon>
    </lineage>
</organism>
<name>A0A163Z6T4_9BACL</name>
<dbReference type="Proteomes" id="UP000076563">
    <property type="component" value="Unassembled WGS sequence"/>
</dbReference>
<keyword evidence="1" id="KW-0812">Transmembrane</keyword>
<comment type="caution">
    <text evidence="2">The sequence shown here is derived from an EMBL/GenBank/DDBJ whole genome shotgun (WGS) entry which is preliminary data.</text>
</comment>
<accession>A0A163Z6T4</accession>
<protein>
    <submittedName>
        <fullName evidence="2">Uncharacterized protein</fullName>
    </submittedName>
</protein>
<keyword evidence="3" id="KW-1185">Reference proteome</keyword>
<keyword evidence="1" id="KW-1133">Transmembrane helix</keyword>